<dbReference type="Pfam" id="PF13508">
    <property type="entry name" value="Acetyltransf_7"/>
    <property type="match status" value="1"/>
</dbReference>
<dbReference type="EMBL" id="CP136600">
    <property type="protein sequence ID" value="WOH36368.1"/>
    <property type="molecule type" value="Genomic_DNA"/>
</dbReference>
<keyword evidence="5" id="KW-1185">Reference proteome</keyword>
<gene>
    <name evidence="4" type="ORF">RI844_13425</name>
</gene>
<dbReference type="PANTHER" id="PTHR43626:SF4">
    <property type="entry name" value="GCN5-RELATED N-ACETYLTRANSFERASE 2, CHLOROPLASTIC"/>
    <property type="match status" value="1"/>
</dbReference>
<evidence type="ECO:0000313" key="5">
    <source>
        <dbReference type="Proteomes" id="UP001301442"/>
    </source>
</evidence>
<dbReference type="PROSITE" id="PS51186">
    <property type="entry name" value="GNAT"/>
    <property type="match status" value="1"/>
</dbReference>
<dbReference type="RefSeq" id="WP_348395181.1">
    <property type="nucleotide sequence ID" value="NZ_CP136600.1"/>
</dbReference>
<organism evidence="4 5">
    <name type="scientific">Thalassotalea fonticola</name>
    <dbReference type="NCBI Taxonomy" id="3065649"/>
    <lineage>
        <taxon>Bacteria</taxon>
        <taxon>Pseudomonadati</taxon>
        <taxon>Pseudomonadota</taxon>
        <taxon>Gammaproteobacteria</taxon>
        <taxon>Alteromonadales</taxon>
        <taxon>Colwelliaceae</taxon>
        <taxon>Thalassotalea</taxon>
    </lineage>
</organism>
<keyword evidence="2" id="KW-0012">Acyltransferase</keyword>
<dbReference type="Proteomes" id="UP001301442">
    <property type="component" value="Chromosome"/>
</dbReference>
<name>A0ABZ0GLH6_9GAMM</name>
<evidence type="ECO:0000313" key="4">
    <source>
        <dbReference type="EMBL" id="WOH36368.1"/>
    </source>
</evidence>
<reference evidence="4 5" key="1">
    <citation type="submission" date="2023-09" db="EMBL/GenBank/DDBJ databases">
        <authorList>
            <person name="Qi X."/>
        </authorList>
    </citation>
    <scope>NUCLEOTIDE SEQUENCE [LARGE SCALE GENOMIC DNA]</scope>
    <source>
        <strain evidence="4 5">S1-1</strain>
    </source>
</reference>
<dbReference type="PANTHER" id="PTHR43626">
    <property type="entry name" value="ACYL-COA N-ACYLTRANSFERASE"/>
    <property type="match status" value="1"/>
</dbReference>
<evidence type="ECO:0000259" key="3">
    <source>
        <dbReference type="PROSITE" id="PS51186"/>
    </source>
</evidence>
<proteinExistence type="predicted"/>
<evidence type="ECO:0000256" key="2">
    <source>
        <dbReference type="ARBA" id="ARBA00023315"/>
    </source>
</evidence>
<sequence>MNLNAYSIIFESPSVEEFSLLRTKVGWGESDVEMAKNSLTNSLFHVVIRDNTKLIGMGRVIGDGAMYFYVQDVVVDPDYQKQGIGKAVMDHIESYLLEVAKKGSTIGLLAAKGKEEFYSRFGYTLRPNGSLGNGMCKFI</sequence>
<dbReference type="SUPFAM" id="SSF55729">
    <property type="entry name" value="Acyl-CoA N-acyltransferases (Nat)"/>
    <property type="match status" value="1"/>
</dbReference>
<keyword evidence="1" id="KW-0808">Transferase</keyword>
<dbReference type="InterPro" id="IPR000182">
    <property type="entry name" value="GNAT_dom"/>
</dbReference>
<dbReference type="Gene3D" id="3.40.630.30">
    <property type="match status" value="1"/>
</dbReference>
<protein>
    <submittedName>
        <fullName evidence="4">GNAT family N-acetyltransferase</fullName>
    </submittedName>
</protein>
<feature type="domain" description="N-acetyltransferase" evidence="3">
    <location>
        <begin position="1"/>
        <end position="139"/>
    </location>
</feature>
<dbReference type="CDD" id="cd04301">
    <property type="entry name" value="NAT_SF"/>
    <property type="match status" value="1"/>
</dbReference>
<evidence type="ECO:0000256" key="1">
    <source>
        <dbReference type="ARBA" id="ARBA00022679"/>
    </source>
</evidence>
<dbReference type="InterPro" id="IPR016181">
    <property type="entry name" value="Acyl_CoA_acyltransferase"/>
</dbReference>
<dbReference type="InterPro" id="IPR045039">
    <property type="entry name" value="NSI-like"/>
</dbReference>
<accession>A0ABZ0GLH6</accession>